<feature type="non-terminal residue" evidence="1">
    <location>
        <position position="304"/>
    </location>
</feature>
<evidence type="ECO:0000313" key="1">
    <source>
        <dbReference type="EMBL" id="HIQ90048.1"/>
    </source>
</evidence>
<comment type="caution">
    <text evidence="1">The sequence shown here is derived from an EMBL/GenBank/DDBJ whole genome shotgun (WGS) entry which is preliminary data.</text>
</comment>
<protein>
    <recommendedName>
        <fullName evidence="3">ABC transporter ATP-binding protein</fullName>
    </recommendedName>
</protein>
<dbReference type="EMBL" id="DVFV01000007">
    <property type="protein sequence ID" value="HIQ90048.1"/>
    <property type="molecule type" value="Genomic_DNA"/>
</dbReference>
<reference evidence="1" key="2">
    <citation type="journal article" date="2021" name="PeerJ">
        <title>Extensive microbial diversity within the chicken gut microbiome revealed by metagenomics and culture.</title>
        <authorList>
            <person name="Gilroy R."/>
            <person name="Ravi A."/>
            <person name="Getino M."/>
            <person name="Pursley I."/>
            <person name="Horton D.L."/>
            <person name="Alikhan N.F."/>
            <person name="Baker D."/>
            <person name="Gharbi K."/>
            <person name="Hall N."/>
            <person name="Watson M."/>
            <person name="Adriaenssens E.M."/>
            <person name="Foster-Nyarko E."/>
            <person name="Jarju S."/>
            <person name="Secka A."/>
            <person name="Antonio M."/>
            <person name="Oren A."/>
            <person name="Chaudhuri R.R."/>
            <person name="La Ragione R."/>
            <person name="Hildebrand F."/>
            <person name="Pallen M.J."/>
        </authorList>
    </citation>
    <scope>NUCLEOTIDE SEQUENCE</scope>
    <source>
        <strain evidence="1">CHK147-3167</strain>
    </source>
</reference>
<dbReference type="AlphaFoldDB" id="A0A9D1CXJ7"/>
<dbReference type="InterPro" id="IPR027417">
    <property type="entry name" value="P-loop_NTPase"/>
</dbReference>
<name>A0A9D1CXJ7_9FIRM</name>
<reference evidence="1" key="1">
    <citation type="submission" date="2020-10" db="EMBL/GenBank/DDBJ databases">
        <authorList>
            <person name="Gilroy R."/>
        </authorList>
    </citation>
    <scope>NUCLEOTIDE SEQUENCE</scope>
    <source>
        <strain evidence="1">CHK147-3167</strain>
    </source>
</reference>
<evidence type="ECO:0008006" key="3">
    <source>
        <dbReference type="Google" id="ProtNLM"/>
    </source>
</evidence>
<gene>
    <name evidence="1" type="ORF">IAB27_00245</name>
</gene>
<dbReference type="Proteomes" id="UP000886786">
    <property type="component" value="Unassembled WGS sequence"/>
</dbReference>
<evidence type="ECO:0000313" key="2">
    <source>
        <dbReference type="Proteomes" id="UP000886786"/>
    </source>
</evidence>
<accession>A0A9D1CXJ7</accession>
<proteinExistence type="predicted"/>
<dbReference type="Gene3D" id="3.40.50.300">
    <property type="entry name" value="P-loop containing nucleotide triphosphate hydrolases"/>
    <property type="match status" value="1"/>
</dbReference>
<sequence>MYIKRLGNLVFRSGDKLWFAGDDNFILALEGSGFRTLKDPTLKYYLEMNALEYLQEVTLYNDILNKVLAGEQDDEFTRLGGFDFYGEVLNIMEKMRVKINLDSKIQDLSNVNRLQLLILGEILKGDNLFILDNIDVNLNDDALKWLEGYLSNDKNIWIIKSSDIDFVKRTANKVLDSSRIYDFSYDVYNAYLENLVIQRKREKKEILMKRQMIDEQIKKLLVWKVKGEQFTLRDHDKSLAGKKSDRSVKLTKRISKLNKKLCSLGEEYDDLNYEVLKENGLPIFLSDLVVTYPKINGQINYGET</sequence>
<organism evidence="1 2">
    <name type="scientific">Candidatus Coprosoma intestinipullorum</name>
    <dbReference type="NCBI Taxonomy" id="2840752"/>
    <lineage>
        <taxon>Bacteria</taxon>
        <taxon>Bacillati</taxon>
        <taxon>Bacillota</taxon>
        <taxon>Bacillota incertae sedis</taxon>
        <taxon>Candidatus Coprosoma</taxon>
    </lineage>
</organism>